<keyword evidence="3 6" id="KW-0378">Hydrolase</keyword>
<dbReference type="GO" id="GO:0046872">
    <property type="term" value="F:metal ion binding"/>
    <property type="evidence" value="ECO:0007669"/>
    <property type="project" value="UniProtKB-KW"/>
</dbReference>
<dbReference type="Pfam" id="PF00753">
    <property type="entry name" value="Lactamase_B"/>
    <property type="match status" value="1"/>
</dbReference>
<comment type="similarity">
    <text evidence="1">Belongs to the metallo-beta-lactamase superfamily.</text>
</comment>
<reference evidence="6 7" key="2">
    <citation type="submission" date="2015-01" db="EMBL/GenBank/DDBJ databases">
        <title>Complete genome sequence of Pyrinomonas methylaliphatogenes type strain K22T.</title>
        <authorList>
            <person name="Lee K.C.Y."/>
            <person name="Power J.F."/>
            <person name="Dunfield P.F."/>
            <person name="Morgan X.C."/>
            <person name="Huttenhower C."/>
            <person name="Stott M.B."/>
        </authorList>
    </citation>
    <scope>NUCLEOTIDE SEQUENCE [LARGE SCALE GENOMIC DNA]</scope>
    <source>
        <strain evidence="6 7">K22</strain>
    </source>
</reference>
<keyword evidence="4" id="KW-0862">Zinc</keyword>
<gene>
    <name evidence="6" type="ORF">PYK22_00195</name>
</gene>
<keyword evidence="7" id="KW-1185">Reference proteome</keyword>
<reference evidence="6 7" key="1">
    <citation type="submission" date="2013-12" db="EMBL/GenBank/DDBJ databases">
        <authorList>
            <person name="Stott M."/>
        </authorList>
    </citation>
    <scope>NUCLEOTIDE SEQUENCE [LARGE SCALE GENOMIC DNA]</scope>
    <source>
        <strain evidence="6 7">K22</strain>
    </source>
</reference>
<evidence type="ECO:0000259" key="5">
    <source>
        <dbReference type="SMART" id="SM00849"/>
    </source>
</evidence>
<evidence type="ECO:0000256" key="1">
    <source>
        <dbReference type="ARBA" id="ARBA00007749"/>
    </source>
</evidence>
<proteinExistence type="inferred from homology"/>
<evidence type="ECO:0000313" key="6">
    <source>
        <dbReference type="EMBL" id="CDM64203.1"/>
    </source>
</evidence>
<accession>A0A0B6WSJ8</accession>
<dbReference type="SMART" id="SM00849">
    <property type="entry name" value="Lactamase_B"/>
    <property type="match status" value="1"/>
</dbReference>
<evidence type="ECO:0000256" key="4">
    <source>
        <dbReference type="ARBA" id="ARBA00022833"/>
    </source>
</evidence>
<feature type="domain" description="Metallo-beta-lactamase" evidence="5">
    <location>
        <begin position="47"/>
        <end position="251"/>
    </location>
</feature>
<dbReference type="RefSeq" id="WP_041973264.1">
    <property type="nucleotide sequence ID" value="NZ_CBXV010000001.1"/>
</dbReference>
<dbReference type="STRING" id="454194.PYK22_00195"/>
<dbReference type="CDD" id="cd16281">
    <property type="entry name" value="metallo-hydrolase-like_MBL-fold"/>
    <property type="match status" value="1"/>
</dbReference>
<organism evidence="6 7">
    <name type="scientific">Pyrinomonas methylaliphatogenes</name>
    <dbReference type="NCBI Taxonomy" id="454194"/>
    <lineage>
        <taxon>Bacteria</taxon>
        <taxon>Pseudomonadati</taxon>
        <taxon>Acidobacteriota</taxon>
        <taxon>Blastocatellia</taxon>
        <taxon>Blastocatellales</taxon>
        <taxon>Pyrinomonadaceae</taxon>
        <taxon>Pyrinomonas</taxon>
    </lineage>
</organism>
<evidence type="ECO:0000256" key="3">
    <source>
        <dbReference type="ARBA" id="ARBA00022801"/>
    </source>
</evidence>
<name>A0A0B6WSJ8_9BACT</name>
<dbReference type="GO" id="GO:0016787">
    <property type="term" value="F:hydrolase activity"/>
    <property type="evidence" value="ECO:0007669"/>
    <property type="project" value="UniProtKB-KW"/>
</dbReference>
<protein>
    <submittedName>
        <fullName evidence="6">Zn-dependent hydrolase, glyoxylase</fullName>
    </submittedName>
</protein>
<dbReference type="AlphaFoldDB" id="A0A0B6WSJ8"/>
<dbReference type="SUPFAM" id="SSF56281">
    <property type="entry name" value="Metallo-hydrolase/oxidoreductase"/>
    <property type="match status" value="1"/>
</dbReference>
<keyword evidence="2" id="KW-0479">Metal-binding</keyword>
<evidence type="ECO:0000256" key="2">
    <source>
        <dbReference type="ARBA" id="ARBA00022723"/>
    </source>
</evidence>
<dbReference type="Proteomes" id="UP000031518">
    <property type="component" value="Unassembled WGS sequence"/>
</dbReference>
<dbReference type="InterPro" id="IPR001279">
    <property type="entry name" value="Metallo-B-lactamas"/>
</dbReference>
<dbReference type="PANTHER" id="PTHR42978:SF6">
    <property type="entry name" value="QUORUM-QUENCHING LACTONASE YTNP-RELATED"/>
    <property type="match status" value="1"/>
</dbReference>
<dbReference type="InterPro" id="IPR051013">
    <property type="entry name" value="MBL_superfamily_lactonases"/>
</dbReference>
<sequence length="280" mass="31928">MRFGDYRIEIIRDAEFGLDGGAMFGIVPRVLWAKVSPPDEQNRIRLGLNCLFIETGTERIIIETGIGDKWAEKYRQIYAIRRTRSLPETVRVVTGYSAEQITIVVNTHLHFDHAGGNTSRDEAGRVVPTFPNARYLVSRGEYEHAEAPTERDRASYIADDWQVLRRTGQLELMPAHYEVVPGLRMETVPGHNRTMQCARLEQGGQTLYFFADVVPTRAHVPYAWIMGYDLFPLETLAAKKRLLPQAVRENWLGVLYHDPDMPLCRFVEEGGKIKAVRADV</sequence>
<dbReference type="PANTHER" id="PTHR42978">
    <property type="entry name" value="QUORUM-QUENCHING LACTONASE YTNP-RELATED-RELATED"/>
    <property type="match status" value="1"/>
</dbReference>
<evidence type="ECO:0000313" key="7">
    <source>
        <dbReference type="Proteomes" id="UP000031518"/>
    </source>
</evidence>
<dbReference type="Gene3D" id="3.60.15.10">
    <property type="entry name" value="Ribonuclease Z/Hydroxyacylglutathione hydrolase-like"/>
    <property type="match status" value="1"/>
</dbReference>
<dbReference type="EMBL" id="CBXV010000001">
    <property type="protein sequence ID" value="CDM64203.1"/>
    <property type="molecule type" value="Genomic_DNA"/>
</dbReference>
<dbReference type="InterPro" id="IPR036866">
    <property type="entry name" value="RibonucZ/Hydroxyglut_hydro"/>
</dbReference>
<dbReference type="OrthoDB" id="9802897at2"/>